<dbReference type="EMBL" id="OC948005">
    <property type="protein sequence ID" value="CAD7663553.1"/>
    <property type="molecule type" value="Genomic_DNA"/>
</dbReference>
<protein>
    <submittedName>
        <fullName evidence="2">Uncharacterized protein</fullName>
    </submittedName>
</protein>
<feature type="coiled-coil region" evidence="1">
    <location>
        <begin position="180"/>
        <end position="207"/>
    </location>
</feature>
<evidence type="ECO:0000313" key="3">
    <source>
        <dbReference type="Proteomes" id="UP000728032"/>
    </source>
</evidence>
<dbReference type="InterPro" id="IPR008949">
    <property type="entry name" value="Isoprenoid_synthase_dom_sf"/>
</dbReference>
<dbReference type="Gene3D" id="1.10.600.10">
    <property type="entry name" value="Farnesyl Diphosphate Synthase"/>
    <property type="match status" value="1"/>
</dbReference>
<keyword evidence="3" id="KW-1185">Reference proteome</keyword>
<organism evidence="2">
    <name type="scientific">Oppiella nova</name>
    <dbReference type="NCBI Taxonomy" id="334625"/>
    <lineage>
        <taxon>Eukaryota</taxon>
        <taxon>Metazoa</taxon>
        <taxon>Ecdysozoa</taxon>
        <taxon>Arthropoda</taxon>
        <taxon>Chelicerata</taxon>
        <taxon>Arachnida</taxon>
        <taxon>Acari</taxon>
        <taxon>Acariformes</taxon>
        <taxon>Sarcoptiformes</taxon>
        <taxon>Oribatida</taxon>
        <taxon>Brachypylina</taxon>
        <taxon>Oppioidea</taxon>
        <taxon>Oppiidae</taxon>
        <taxon>Oppiella</taxon>
    </lineage>
</organism>
<dbReference type="SUPFAM" id="SSF48576">
    <property type="entry name" value="Terpenoid synthases"/>
    <property type="match status" value="1"/>
</dbReference>
<dbReference type="OrthoDB" id="3004402at2759"/>
<dbReference type="EMBL" id="CAJPVJ010033180">
    <property type="protein sequence ID" value="CAG2180690.1"/>
    <property type="molecule type" value="Genomic_DNA"/>
</dbReference>
<dbReference type="AlphaFoldDB" id="A0A7R9MPA7"/>
<feature type="non-terminal residue" evidence="2">
    <location>
        <position position="1"/>
    </location>
</feature>
<name>A0A7R9MPA7_9ACAR</name>
<feature type="non-terminal residue" evidence="2">
    <location>
        <position position="207"/>
    </location>
</feature>
<dbReference type="Proteomes" id="UP000728032">
    <property type="component" value="Unassembled WGS sequence"/>
</dbReference>
<evidence type="ECO:0000313" key="2">
    <source>
        <dbReference type="EMBL" id="CAD7663553.1"/>
    </source>
</evidence>
<keyword evidence="1" id="KW-0175">Coiled coil</keyword>
<evidence type="ECO:0000256" key="1">
    <source>
        <dbReference type="SAM" id="Coils"/>
    </source>
</evidence>
<accession>A0A7R9MPA7</accession>
<proteinExistence type="predicted"/>
<dbReference type="Pfam" id="PF19086">
    <property type="entry name" value="Terpene_syn_C_2"/>
    <property type="match status" value="1"/>
</dbReference>
<gene>
    <name evidence="2" type="ORF">ONB1V03_LOCUS20111</name>
</gene>
<reference evidence="2" key="1">
    <citation type="submission" date="2020-11" db="EMBL/GenBank/DDBJ databases">
        <authorList>
            <person name="Tran Van P."/>
        </authorList>
    </citation>
    <scope>NUCLEOTIDE SEQUENCE</scope>
</reference>
<sequence length="207" mass="24124">VRKRTLGVKIMFHMIEYVDDLYVLDEDWRHPDFQRLLDLSVVHIIIINDFYSFEKELHDRKGDLAQVCNYITVLARIDGISIEQSMAKLVDQLTALEVKIIQLRDELVGRYNKHHDCRPEPISKEEPEARAAKLEARLEKDLKRLSPLVDPGEIIELNALDAELRILSGELQLAFEPHLIQALEVRLLDLENRVDKELNRIEKILDS</sequence>